<evidence type="ECO:0000256" key="3">
    <source>
        <dbReference type="ARBA" id="ARBA00022833"/>
    </source>
</evidence>
<dbReference type="GO" id="GO:0006412">
    <property type="term" value="P:translation"/>
    <property type="evidence" value="ECO:0007669"/>
    <property type="project" value="InterPro"/>
</dbReference>
<dbReference type="Gene3D" id="2.20.25.100">
    <property type="entry name" value="Zn-binding ribosomal proteins"/>
    <property type="match status" value="1"/>
</dbReference>
<dbReference type="Pfam" id="PF01667">
    <property type="entry name" value="Ribosomal_S27e"/>
    <property type="match status" value="1"/>
</dbReference>
<dbReference type="GO" id="GO:1990904">
    <property type="term" value="C:ribonucleoprotein complex"/>
    <property type="evidence" value="ECO:0007669"/>
    <property type="project" value="UniProtKB-KW"/>
</dbReference>
<sequence>HTNIPLNKNILHPSPEEEKRKHKKKCLVQSSHSYFMDVKCPGYYKITTVSSYAQMVASSVGCSTVLCQPTAEKASLAEGCSFQRKQH</sequence>
<keyword evidence="5" id="KW-0687">Ribonucleoprotein</keyword>
<proteinExistence type="inferred from homology"/>
<evidence type="ECO:0000313" key="7">
    <source>
        <dbReference type="Proteomes" id="UP000694851"/>
    </source>
</evidence>
<reference evidence="8" key="1">
    <citation type="submission" date="2025-08" db="UniProtKB">
        <authorList>
            <consortium name="RefSeq"/>
        </authorList>
    </citation>
    <scope>IDENTIFICATION</scope>
    <source>
        <tissue evidence="8">Muscle</tissue>
    </source>
</reference>
<dbReference type="GO" id="GO:0003735">
    <property type="term" value="F:structural constituent of ribosome"/>
    <property type="evidence" value="ECO:0007669"/>
    <property type="project" value="InterPro"/>
</dbReference>
<dbReference type="RefSeq" id="XP_019501482.1">
    <property type="nucleotide sequence ID" value="XM_019645937.1"/>
</dbReference>
<dbReference type="InterPro" id="IPR011332">
    <property type="entry name" value="Ribosomal_zn-bd"/>
</dbReference>
<evidence type="ECO:0000256" key="1">
    <source>
        <dbReference type="ARBA" id="ARBA00001947"/>
    </source>
</evidence>
<dbReference type="Proteomes" id="UP000694851">
    <property type="component" value="Unplaced"/>
</dbReference>
<dbReference type="OrthoDB" id="5567124at2759"/>
<dbReference type="InterPro" id="IPR000592">
    <property type="entry name" value="Ribosomal_eS27"/>
</dbReference>
<dbReference type="SUPFAM" id="SSF57829">
    <property type="entry name" value="Zn-binding ribosomal proteins"/>
    <property type="match status" value="1"/>
</dbReference>
<comment type="similarity">
    <text evidence="2">Belongs to the eukaryotic ribosomal protein eS27 family.</text>
</comment>
<feature type="region of interest" description="Disordered" evidence="6">
    <location>
        <begin position="1"/>
        <end position="23"/>
    </location>
</feature>
<dbReference type="GO" id="GO:0005840">
    <property type="term" value="C:ribosome"/>
    <property type="evidence" value="ECO:0007669"/>
    <property type="project" value="UniProtKB-KW"/>
</dbReference>
<accession>A0A8B7RKQ0</accession>
<comment type="cofactor">
    <cofactor evidence="1">
        <name>Zn(2+)</name>
        <dbReference type="ChEBI" id="CHEBI:29105"/>
    </cofactor>
</comment>
<dbReference type="KEGG" id="hai:109384508"/>
<dbReference type="AlphaFoldDB" id="A0A8B7RKQ0"/>
<gene>
    <name evidence="8" type="primary">LOC109384508</name>
</gene>
<feature type="non-terminal residue" evidence="8">
    <location>
        <position position="1"/>
    </location>
</feature>
<dbReference type="GeneID" id="109384508"/>
<keyword evidence="3" id="KW-0862">Zinc</keyword>
<keyword evidence="4" id="KW-0689">Ribosomal protein</keyword>
<evidence type="ECO:0000256" key="5">
    <source>
        <dbReference type="ARBA" id="ARBA00023274"/>
    </source>
</evidence>
<keyword evidence="7" id="KW-1185">Reference proteome</keyword>
<dbReference type="InterPro" id="IPR023407">
    <property type="entry name" value="Ribosomal_eS27_Zn-bd_dom_sf"/>
</dbReference>
<protein>
    <submittedName>
        <fullName evidence="8">40S ribosomal protein S27-like</fullName>
    </submittedName>
</protein>
<organism evidence="7 8">
    <name type="scientific">Hipposideros armiger</name>
    <name type="common">Great Himalayan leaf-nosed bat</name>
    <dbReference type="NCBI Taxonomy" id="186990"/>
    <lineage>
        <taxon>Eukaryota</taxon>
        <taxon>Metazoa</taxon>
        <taxon>Chordata</taxon>
        <taxon>Craniata</taxon>
        <taxon>Vertebrata</taxon>
        <taxon>Euteleostomi</taxon>
        <taxon>Mammalia</taxon>
        <taxon>Eutheria</taxon>
        <taxon>Laurasiatheria</taxon>
        <taxon>Chiroptera</taxon>
        <taxon>Yinpterochiroptera</taxon>
        <taxon>Rhinolophoidea</taxon>
        <taxon>Hipposideridae</taxon>
        <taxon>Hipposideros</taxon>
    </lineage>
</organism>
<dbReference type="FunFam" id="2.20.25.100:FF:000001">
    <property type="entry name" value="40S ribosomal protein S27"/>
    <property type="match status" value="1"/>
</dbReference>
<evidence type="ECO:0000256" key="2">
    <source>
        <dbReference type="ARBA" id="ARBA00010919"/>
    </source>
</evidence>
<evidence type="ECO:0000256" key="6">
    <source>
        <dbReference type="SAM" id="MobiDB-lite"/>
    </source>
</evidence>
<dbReference type="PANTHER" id="PTHR11594">
    <property type="entry name" value="40S RIBOSOMAL PROTEIN S27"/>
    <property type="match status" value="1"/>
</dbReference>
<evidence type="ECO:0000313" key="8">
    <source>
        <dbReference type="RefSeq" id="XP_019501482.1"/>
    </source>
</evidence>
<evidence type="ECO:0000256" key="4">
    <source>
        <dbReference type="ARBA" id="ARBA00022980"/>
    </source>
</evidence>
<name>A0A8B7RKQ0_HIPAR</name>